<evidence type="ECO:0000313" key="3">
    <source>
        <dbReference type="EMBL" id="KAK5701834.1"/>
    </source>
</evidence>
<accession>A0AAN8A3I9</accession>
<gene>
    <name evidence="3" type="ORF">LTR97_004652</name>
</gene>
<proteinExistence type="predicted"/>
<sequence>MQYIFGIVLAVAGLAAAQTATTSVVVPPAATGSSGCGQAIDNIINNCLDSTRLIVNACATNDYDCLCQKQTDVVTCFNNCLTDSSLTQEQTLKTQYCSAAQTYGSSSSSSRNATGTSTGTSTGTAVAGATGSSGSTAAGSASSGAASATSSGAAAASSGSSTASAAASSSSAAAANFAAPAGLAAIFGLVALL</sequence>
<evidence type="ECO:0000313" key="4">
    <source>
        <dbReference type="Proteomes" id="UP001310594"/>
    </source>
</evidence>
<feature type="chain" id="PRO_5042950044" description="Extracellular membrane protein CFEM domain-containing protein" evidence="2">
    <location>
        <begin position="18"/>
        <end position="193"/>
    </location>
</feature>
<protein>
    <recommendedName>
        <fullName evidence="5">Extracellular membrane protein CFEM domain-containing protein</fullName>
    </recommendedName>
</protein>
<dbReference type="Proteomes" id="UP001310594">
    <property type="component" value="Unassembled WGS sequence"/>
</dbReference>
<dbReference type="EMBL" id="JAVRQU010000006">
    <property type="protein sequence ID" value="KAK5701834.1"/>
    <property type="molecule type" value="Genomic_DNA"/>
</dbReference>
<feature type="region of interest" description="Disordered" evidence="1">
    <location>
        <begin position="102"/>
        <end position="125"/>
    </location>
</feature>
<organism evidence="3 4">
    <name type="scientific">Elasticomyces elasticus</name>
    <dbReference type="NCBI Taxonomy" id="574655"/>
    <lineage>
        <taxon>Eukaryota</taxon>
        <taxon>Fungi</taxon>
        <taxon>Dikarya</taxon>
        <taxon>Ascomycota</taxon>
        <taxon>Pezizomycotina</taxon>
        <taxon>Dothideomycetes</taxon>
        <taxon>Dothideomycetidae</taxon>
        <taxon>Mycosphaerellales</taxon>
        <taxon>Teratosphaeriaceae</taxon>
        <taxon>Elasticomyces</taxon>
    </lineage>
</organism>
<comment type="caution">
    <text evidence="3">The sequence shown here is derived from an EMBL/GenBank/DDBJ whole genome shotgun (WGS) entry which is preliminary data.</text>
</comment>
<reference evidence="3" key="1">
    <citation type="submission" date="2023-08" db="EMBL/GenBank/DDBJ databases">
        <title>Black Yeasts Isolated from many extreme environments.</title>
        <authorList>
            <person name="Coleine C."/>
            <person name="Stajich J.E."/>
            <person name="Selbmann L."/>
        </authorList>
    </citation>
    <scope>NUCLEOTIDE SEQUENCE</scope>
    <source>
        <strain evidence="3">CCFEE 5810</strain>
    </source>
</reference>
<evidence type="ECO:0000256" key="2">
    <source>
        <dbReference type="SAM" id="SignalP"/>
    </source>
</evidence>
<feature type="signal peptide" evidence="2">
    <location>
        <begin position="1"/>
        <end position="17"/>
    </location>
</feature>
<name>A0AAN8A3I9_9PEZI</name>
<dbReference type="AlphaFoldDB" id="A0AAN8A3I9"/>
<evidence type="ECO:0008006" key="5">
    <source>
        <dbReference type="Google" id="ProtNLM"/>
    </source>
</evidence>
<keyword evidence="2" id="KW-0732">Signal</keyword>
<evidence type="ECO:0000256" key="1">
    <source>
        <dbReference type="SAM" id="MobiDB-lite"/>
    </source>
</evidence>